<sequence>MQENLIEYRVKGQASIDLWTQSMTTEQILERRSTLRRILKGTDWQNLANAELDSIRLLPSGSGYTLEDSNGIFYFVPGRGVSREETEFRRIRAAMPREFEGKTGSSFDWGTYHADISAPMQCVNEFVTKFEHFRKNGMGLYIYSATKGSGKTFLSCCLINELLKRYSVTAKFINALDLLELTKATYKGMAEEELEALYTASVLVIDDIGVQMSKEWSDTVFYRLVNARYNNRLVTIYTSNQECKNLKMDERIIDRIESTTYPVPLPEEPIRSRKRAEKRSQLMEQIKNAPV</sequence>
<dbReference type="Gene3D" id="3.40.50.300">
    <property type="entry name" value="P-loop containing nucleotide triphosphate hydrolases"/>
    <property type="match status" value="1"/>
</dbReference>
<dbReference type="PANTHER" id="PTHR30050:SF4">
    <property type="entry name" value="ATP-BINDING PROTEIN RV3427C IN INSERTION SEQUENCE-RELATED"/>
    <property type="match status" value="1"/>
</dbReference>
<dbReference type="GO" id="GO:0004386">
    <property type="term" value="F:helicase activity"/>
    <property type="evidence" value="ECO:0007669"/>
    <property type="project" value="UniProtKB-KW"/>
</dbReference>
<evidence type="ECO:0000259" key="2">
    <source>
        <dbReference type="Pfam" id="PF01695"/>
    </source>
</evidence>
<organism evidence="3">
    <name type="scientific">Siphoviridae sp. ct5kv15</name>
    <dbReference type="NCBI Taxonomy" id="2825338"/>
    <lineage>
        <taxon>Viruses</taxon>
        <taxon>Duplodnaviria</taxon>
        <taxon>Heunggongvirae</taxon>
        <taxon>Uroviricota</taxon>
        <taxon>Caudoviricetes</taxon>
    </lineage>
</organism>
<dbReference type="InterPro" id="IPR002611">
    <property type="entry name" value="IstB_ATP-bd"/>
</dbReference>
<dbReference type="EMBL" id="BK015457">
    <property type="protein sequence ID" value="DAE07795.1"/>
    <property type="molecule type" value="Genomic_DNA"/>
</dbReference>
<evidence type="ECO:0000256" key="1">
    <source>
        <dbReference type="SAM" id="MobiDB-lite"/>
    </source>
</evidence>
<dbReference type="Pfam" id="PF01695">
    <property type="entry name" value="IstB_IS21"/>
    <property type="match status" value="1"/>
</dbReference>
<keyword evidence="3" id="KW-0347">Helicase</keyword>
<proteinExistence type="predicted"/>
<name>A0A8S5PMT1_9CAUD</name>
<keyword evidence="3" id="KW-0547">Nucleotide-binding</keyword>
<dbReference type="PANTHER" id="PTHR30050">
    <property type="entry name" value="CHROMOSOMAL REPLICATION INITIATOR PROTEIN DNAA"/>
    <property type="match status" value="1"/>
</dbReference>
<feature type="domain" description="IstB-like ATP-binding" evidence="2">
    <location>
        <begin position="146"/>
        <end position="274"/>
    </location>
</feature>
<keyword evidence="3" id="KW-0378">Hydrolase</keyword>
<feature type="region of interest" description="Disordered" evidence="1">
    <location>
        <begin position="264"/>
        <end position="291"/>
    </location>
</feature>
<protein>
    <submittedName>
        <fullName evidence="3">Replicative helicase</fullName>
    </submittedName>
</protein>
<dbReference type="SUPFAM" id="SSF52540">
    <property type="entry name" value="P-loop containing nucleoside triphosphate hydrolases"/>
    <property type="match status" value="1"/>
</dbReference>
<dbReference type="GO" id="GO:0006260">
    <property type="term" value="P:DNA replication"/>
    <property type="evidence" value="ECO:0007669"/>
    <property type="project" value="TreeGrafter"/>
</dbReference>
<reference evidence="3" key="1">
    <citation type="journal article" date="2021" name="Proc. Natl. Acad. Sci. U.S.A.">
        <title>A Catalog of Tens of Thousands of Viruses from Human Metagenomes Reveals Hidden Associations with Chronic Diseases.</title>
        <authorList>
            <person name="Tisza M.J."/>
            <person name="Buck C.B."/>
        </authorList>
    </citation>
    <scope>NUCLEOTIDE SEQUENCE</scope>
    <source>
        <strain evidence="3">Ct5kv15</strain>
    </source>
</reference>
<evidence type="ECO:0000313" key="3">
    <source>
        <dbReference type="EMBL" id="DAE07795.1"/>
    </source>
</evidence>
<accession>A0A8S5PMT1</accession>
<dbReference type="InterPro" id="IPR027417">
    <property type="entry name" value="P-loop_NTPase"/>
</dbReference>
<dbReference type="GO" id="GO:0005524">
    <property type="term" value="F:ATP binding"/>
    <property type="evidence" value="ECO:0007669"/>
    <property type="project" value="InterPro"/>
</dbReference>
<keyword evidence="3" id="KW-0067">ATP-binding</keyword>